<dbReference type="InterPro" id="IPR046349">
    <property type="entry name" value="C1-like_sf"/>
</dbReference>
<gene>
    <name evidence="2" type="ORF">DLM65_06515</name>
    <name evidence="1" type="ORF">JF886_13050</name>
</gene>
<comment type="caution">
    <text evidence="2">The sequence shown here is derived from an EMBL/GenBank/DDBJ whole genome shotgun (WGS) entry which is preliminary data.</text>
</comment>
<dbReference type="AlphaFoldDB" id="A0A2W5Z6Z9"/>
<reference evidence="2" key="2">
    <citation type="submission" date="2018-05" db="EMBL/GenBank/DDBJ databases">
        <authorList>
            <person name="Ferrari B."/>
        </authorList>
    </citation>
    <scope>NUCLEOTIDE SEQUENCE</scope>
    <source>
        <strain evidence="2">RRmetagenome_bin12</strain>
    </source>
</reference>
<dbReference type="SUPFAM" id="SSF57889">
    <property type="entry name" value="Cysteine-rich domain"/>
    <property type="match status" value="1"/>
</dbReference>
<reference evidence="1 4" key="3">
    <citation type="submission" date="2020-10" db="EMBL/GenBank/DDBJ databases">
        <title>Ca. Dormibacterota MAGs.</title>
        <authorList>
            <person name="Montgomery K."/>
        </authorList>
    </citation>
    <scope>NUCLEOTIDE SEQUENCE [LARGE SCALE GENOMIC DNA]</scope>
    <source>
        <strain evidence="1">SC8812_S17_18</strain>
    </source>
</reference>
<reference evidence="2 3" key="1">
    <citation type="journal article" date="2017" name="Nature">
        <title>Atmospheric trace gases support primary production in Antarctic desert surface soil.</title>
        <authorList>
            <person name="Ji M."/>
            <person name="Greening C."/>
            <person name="Vanwonterghem I."/>
            <person name="Carere C.R."/>
            <person name="Bay S.K."/>
            <person name="Steen J.A."/>
            <person name="Montgomery K."/>
            <person name="Lines T."/>
            <person name="Beardall J."/>
            <person name="van Dorst J."/>
            <person name="Snape I."/>
            <person name="Stott M.B."/>
            <person name="Hugenholtz P."/>
            <person name="Ferrari B.C."/>
        </authorList>
    </citation>
    <scope>NUCLEOTIDE SEQUENCE [LARGE SCALE GENOMIC DNA]</scope>
    <source>
        <strain evidence="2">RRmetagenome_bin12</strain>
    </source>
</reference>
<name>A0A2W5Z6Z9_9BACT</name>
<protein>
    <submittedName>
        <fullName evidence="2">Uncharacterized protein</fullName>
    </submittedName>
</protein>
<evidence type="ECO:0000313" key="2">
    <source>
        <dbReference type="EMBL" id="PZR81150.1"/>
    </source>
</evidence>
<evidence type="ECO:0000313" key="4">
    <source>
        <dbReference type="Proteomes" id="UP000606991"/>
    </source>
</evidence>
<evidence type="ECO:0000313" key="1">
    <source>
        <dbReference type="EMBL" id="MBJ7595761.1"/>
    </source>
</evidence>
<proteinExistence type="predicted"/>
<accession>A0A2W5Z6Z9</accession>
<evidence type="ECO:0000313" key="3">
    <source>
        <dbReference type="Proteomes" id="UP000248724"/>
    </source>
</evidence>
<dbReference type="EMBL" id="QHBU01000122">
    <property type="protein sequence ID" value="PZR81150.1"/>
    <property type="molecule type" value="Genomic_DNA"/>
</dbReference>
<accession>A0A934N4M7</accession>
<dbReference type="Proteomes" id="UP000248724">
    <property type="component" value="Unassembled WGS sequence"/>
</dbReference>
<dbReference type="RefSeq" id="WP_337313165.1">
    <property type="nucleotide sequence ID" value="NZ_JAEKNS010000131.1"/>
</dbReference>
<dbReference type="EMBL" id="JAEKNS010000131">
    <property type="protein sequence ID" value="MBJ7595761.1"/>
    <property type="molecule type" value="Genomic_DNA"/>
</dbReference>
<sequence length="102" mass="10488">MGSCTCVLPAQLHLRPDGVHLPDGGRPSLVVVDEVWSDGPPVCSVCGAGIEDTFYRCVPCQSVLCRTCVAASVAVVECDCFTEVSVTGVQLAAHRAAAAQAG</sequence>
<dbReference type="Proteomes" id="UP000606991">
    <property type="component" value="Unassembled WGS sequence"/>
</dbReference>
<organism evidence="2 3">
    <name type="scientific">Candidatus Aeolococcus gillhamiae</name>
    <dbReference type="NCBI Taxonomy" id="3127015"/>
    <lineage>
        <taxon>Bacteria</taxon>
        <taxon>Bacillati</taxon>
        <taxon>Candidatus Dormiibacterota</taxon>
        <taxon>Candidatus Dormibacteria</taxon>
        <taxon>Candidatus Aeolococcales</taxon>
        <taxon>Candidatus Aeolococcaceae</taxon>
        <taxon>Candidatus Aeolococcus</taxon>
    </lineage>
</organism>